<dbReference type="NCBIfam" id="TIGR03317">
    <property type="entry name" value="ygfZ_signature"/>
    <property type="match status" value="1"/>
</dbReference>
<evidence type="ECO:0000256" key="1">
    <source>
        <dbReference type="ARBA" id="ARBA00004173"/>
    </source>
</evidence>
<sequence length="481" mass="53632">MSKSSLASAALRYGKLWGRGHESFQKNHRRILSVKGKAENATKYLQGLVTSDLLSEPKAPRTQHDISMEEDSETLPPINFTSKCRSTVFLDQKGRILTDAILWKKTNEEEKDELEYLIDVPNDTADELLQHLQKFKLRRTKVKIDDKSEDVSVHCIYGTLNAEGTPPGYTAALDPRHPSLGLRVLSTTETPGPNSMVTRDDRKEVFGNMMKNFFPEANGSYDVIRKLAGVAEGKEIQGKTALETNQEFLNAVSFQKGCYIGQELTARSQHIGTIRKRVMPIMIVDTNTEIPRPWIIAHKLQEAGLQKLQDGDHEFSGIIDIEGEVPPALPKISAPAIGGMMAMLSGNLALPNVPSSEDGQVGESFEPSEEEKKRMDELRKLSDQICEDLEEHAKPGAKIIDKKDGKTIGQVISSPASGTSVLLAQMRLDEVGLLESDKSKFSMTNKIQIGDSVNEYRYLPYIPIWWPDVDRKSGKELEKKD</sequence>
<feature type="region of interest" description="Disordered" evidence="4">
    <location>
        <begin position="353"/>
        <end position="372"/>
    </location>
</feature>
<evidence type="ECO:0000313" key="6">
    <source>
        <dbReference type="Proteomes" id="UP001054902"/>
    </source>
</evidence>
<gene>
    <name evidence="5" type="ORF">CTEN210_03261</name>
</gene>
<proteinExistence type="predicted"/>
<dbReference type="GO" id="GO:0016226">
    <property type="term" value="P:iron-sulfur cluster assembly"/>
    <property type="evidence" value="ECO:0007669"/>
    <property type="project" value="TreeGrafter"/>
</dbReference>
<comment type="caution">
    <text evidence="5">The sequence shown here is derived from an EMBL/GenBank/DDBJ whole genome shotgun (WGS) entry which is preliminary data.</text>
</comment>
<dbReference type="InterPro" id="IPR045179">
    <property type="entry name" value="YgfZ/GcvT"/>
</dbReference>
<comment type="subcellular location">
    <subcellularLocation>
        <location evidence="1">Mitochondrion</location>
    </subcellularLocation>
</comment>
<evidence type="ECO:0000256" key="4">
    <source>
        <dbReference type="SAM" id="MobiDB-lite"/>
    </source>
</evidence>
<dbReference type="EMBL" id="BLLK01000022">
    <property type="protein sequence ID" value="GFH46787.1"/>
    <property type="molecule type" value="Genomic_DNA"/>
</dbReference>
<name>A0AAD3H146_9STRA</name>
<dbReference type="PANTHER" id="PTHR22602">
    <property type="entry name" value="TRANSFERASE CAF17, MITOCHONDRIAL-RELATED"/>
    <property type="match status" value="1"/>
</dbReference>
<accession>A0AAD3H146</accession>
<reference evidence="5 6" key="1">
    <citation type="journal article" date="2021" name="Sci. Rep.">
        <title>The genome of the diatom Chaetoceros tenuissimus carries an ancient integrated fragment of an extant virus.</title>
        <authorList>
            <person name="Hongo Y."/>
            <person name="Kimura K."/>
            <person name="Takaki Y."/>
            <person name="Yoshida Y."/>
            <person name="Baba S."/>
            <person name="Kobayashi G."/>
            <person name="Nagasaki K."/>
            <person name="Hano T."/>
            <person name="Tomaru Y."/>
        </authorList>
    </citation>
    <scope>NUCLEOTIDE SEQUENCE [LARGE SCALE GENOMIC DNA]</scope>
    <source>
        <strain evidence="5 6">NIES-3715</strain>
    </source>
</reference>
<evidence type="ECO:0000256" key="2">
    <source>
        <dbReference type="ARBA" id="ARBA00022946"/>
    </source>
</evidence>
<organism evidence="5 6">
    <name type="scientific">Chaetoceros tenuissimus</name>
    <dbReference type="NCBI Taxonomy" id="426638"/>
    <lineage>
        <taxon>Eukaryota</taxon>
        <taxon>Sar</taxon>
        <taxon>Stramenopiles</taxon>
        <taxon>Ochrophyta</taxon>
        <taxon>Bacillariophyta</taxon>
        <taxon>Coscinodiscophyceae</taxon>
        <taxon>Chaetocerotophycidae</taxon>
        <taxon>Chaetocerotales</taxon>
        <taxon>Chaetocerotaceae</taxon>
        <taxon>Chaetoceros</taxon>
    </lineage>
</organism>
<dbReference type="GO" id="GO:0005759">
    <property type="term" value="C:mitochondrial matrix"/>
    <property type="evidence" value="ECO:0007669"/>
    <property type="project" value="TreeGrafter"/>
</dbReference>
<dbReference type="InterPro" id="IPR027266">
    <property type="entry name" value="TrmE/GcvT-like"/>
</dbReference>
<evidence type="ECO:0008006" key="7">
    <source>
        <dbReference type="Google" id="ProtNLM"/>
    </source>
</evidence>
<dbReference type="PANTHER" id="PTHR22602:SF0">
    <property type="entry name" value="TRANSFERASE CAF17, MITOCHONDRIAL-RELATED"/>
    <property type="match status" value="1"/>
</dbReference>
<evidence type="ECO:0000313" key="5">
    <source>
        <dbReference type="EMBL" id="GFH46787.1"/>
    </source>
</evidence>
<evidence type="ECO:0000256" key="3">
    <source>
        <dbReference type="ARBA" id="ARBA00023128"/>
    </source>
</evidence>
<keyword evidence="3" id="KW-0496">Mitochondrion</keyword>
<keyword evidence="6" id="KW-1185">Reference proteome</keyword>
<dbReference type="InterPro" id="IPR017703">
    <property type="entry name" value="YgfZ/GCV_T_CS"/>
</dbReference>
<dbReference type="Proteomes" id="UP001054902">
    <property type="component" value="Unassembled WGS sequence"/>
</dbReference>
<keyword evidence="2" id="KW-0809">Transit peptide</keyword>
<dbReference type="SUPFAM" id="SSF103025">
    <property type="entry name" value="Folate-binding domain"/>
    <property type="match status" value="1"/>
</dbReference>
<dbReference type="AlphaFoldDB" id="A0AAD3H146"/>
<protein>
    <recommendedName>
        <fullName evidence="7">Aminomethyltransferase folate-binding domain-containing protein</fullName>
    </recommendedName>
</protein>
<dbReference type="Gene3D" id="3.30.1360.120">
    <property type="entry name" value="Probable tRNA modification gtpase trme, domain 1"/>
    <property type="match status" value="1"/>
</dbReference>